<evidence type="ECO:0000313" key="4">
    <source>
        <dbReference type="EMBL" id="KYQ91731.1"/>
    </source>
</evidence>
<organism evidence="4 5">
    <name type="scientific">Tieghemostelium lacteum</name>
    <name type="common">Slime mold</name>
    <name type="synonym">Dictyostelium lacteum</name>
    <dbReference type="NCBI Taxonomy" id="361077"/>
    <lineage>
        <taxon>Eukaryota</taxon>
        <taxon>Amoebozoa</taxon>
        <taxon>Evosea</taxon>
        <taxon>Eumycetozoa</taxon>
        <taxon>Dictyostelia</taxon>
        <taxon>Dictyosteliales</taxon>
        <taxon>Raperosteliaceae</taxon>
        <taxon>Tieghemostelium</taxon>
    </lineage>
</organism>
<dbReference type="SUPFAM" id="SSF48452">
    <property type="entry name" value="TPR-like"/>
    <property type="match status" value="1"/>
</dbReference>
<dbReference type="OrthoDB" id="2335338at2759"/>
<dbReference type="PROSITE" id="PS50293">
    <property type="entry name" value="TPR_REGION"/>
    <property type="match status" value="1"/>
</dbReference>
<proteinExistence type="predicted"/>
<dbReference type="FunCoup" id="A0A151ZCR8">
    <property type="interactions" value="340"/>
</dbReference>
<evidence type="ECO:0000313" key="5">
    <source>
        <dbReference type="Proteomes" id="UP000076078"/>
    </source>
</evidence>
<dbReference type="InParanoid" id="A0A151ZCR8"/>
<gene>
    <name evidence="4" type="ORF">DLAC_07513</name>
</gene>
<dbReference type="EMBL" id="LODT01000034">
    <property type="protein sequence ID" value="KYQ91731.1"/>
    <property type="molecule type" value="Genomic_DNA"/>
</dbReference>
<comment type="caution">
    <text evidence="4">The sequence shown here is derived from an EMBL/GenBank/DDBJ whole genome shotgun (WGS) entry which is preliminary data.</text>
</comment>
<keyword evidence="1" id="KW-0677">Repeat</keyword>
<dbReference type="Gene3D" id="1.20.5.420">
    <property type="entry name" value="Immunoglobulin FC, subunit C"/>
    <property type="match status" value="1"/>
</dbReference>
<dbReference type="STRING" id="361077.A0A151ZCR8"/>
<dbReference type="Gene3D" id="1.25.40.10">
    <property type="entry name" value="Tetratricopeptide repeat domain"/>
    <property type="match status" value="1"/>
</dbReference>
<evidence type="ECO:0000256" key="3">
    <source>
        <dbReference type="PROSITE-ProRule" id="PRU00339"/>
    </source>
</evidence>
<feature type="repeat" description="TPR" evidence="3">
    <location>
        <begin position="211"/>
        <end position="244"/>
    </location>
</feature>
<dbReference type="OMA" id="QMATRMM"/>
<keyword evidence="2 3" id="KW-0802">TPR repeat</keyword>
<dbReference type="GO" id="GO:0072380">
    <property type="term" value="C:TRC complex"/>
    <property type="evidence" value="ECO:0007669"/>
    <property type="project" value="TreeGrafter"/>
</dbReference>
<dbReference type="InterPro" id="IPR019734">
    <property type="entry name" value="TPR_rpt"/>
</dbReference>
<dbReference type="PANTHER" id="PTHR45831:SF2">
    <property type="entry name" value="LD24721P"/>
    <property type="match status" value="1"/>
</dbReference>
<accession>A0A151ZCR8</accession>
<dbReference type="InterPro" id="IPR011990">
    <property type="entry name" value="TPR-like_helical_dom_sf"/>
</dbReference>
<dbReference type="GO" id="GO:0006620">
    <property type="term" value="P:post-translational protein targeting to endoplasmic reticulum membrane"/>
    <property type="evidence" value="ECO:0007669"/>
    <property type="project" value="TreeGrafter"/>
</dbReference>
<dbReference type="InterPro" id="IPR047150">
    <property type="entry name" value="SGT"/>
</dbReference>
<dbReference type="PROSITE" id="PS50005">
    <property type="entry name" value="TPR"/>
    <property type="match status" value="3"/>
</dbReference>
<feature type="repeat" description="TPR" evidence="3">
    <location>
        <begin position="177"/>
        <end position="210"/>
    </location>
</feature>
<dbReference type="Pfam" id="PF13432">
    <property type="entry name" value="TPR_16"/>
    <property type="match status" value="1"/>
</dbReference>
<sequence>MDIQRKKLAVSIIEFIQNTQKLYPDIEDSESYEVGIDVMKNVYGVTESDLKTLHCDTPLLDIFSNATSTTTTTTSTEVEINTAEIRQRITSEIPDQLVGQFNAFIDIIAQKGALDDKLTYEKILRASKQKFCESKEKEIKTIAEQLKEEGNKKLTSKDYNGALESYTKAIKYDDSNAIYYANRSACYSNLNNFEKSVEDANEAIKRNPNYAKAYARLGSALLSLGKYKESAEAYKGAIALEPNNETFKSSLASAEMKISQSSPNSAGGGMGGLPAGLGDLDLGSITNTINSMGGMEGLMQNDMFKSMYNNIMQNPDSLNQFLNPETLKNLSGMFAKK</sequence>
<dbReference type="AlphaFoldDB" id="A0A151ZCR8"/>
<protein>
    <submittedName>
        <fullName evidence="4">Tetratricopeptide-like helical domain-containing protein (TPR)</fullName>
    </submittedName>
</protein>
<name>A0A151ZCR8_TIELA</name>
<dbReference type="Proteomes" id="UP000076078">
    <property type="component" value="Unassembled WGS sequence"/>
</dbReference>
<evidence type="ECO:0000256" key="2">
    <source>
        <dbReference type="ARBA" id="ARBA00022803"/>
    </source>
</evidence>
<feature type="repeat" description="TPR" evidence="3">
    <location>
        <begin position="143"/>
        <end position="176"/>
    </location>
</feature>
<dbReference type="PANTHER" id="PTHR45831">
    <property type="entry name" value="LD24721P"/>
    <property type="match status" value="1"/>
</dbReference>
<dbReference type="GO" id="GO:0016020">
    <property type="term" value="C:membrane"/>
    <property type="evidence" value="ECO:0007669"/>
    <property type="project" value="TreeGrafter"/>
</dbReference>
<keyword evidence="5" id="KW-1185">Reference proteome</keyword>
<reference evidence="4 5" key="1">
    <citation type="submission" date="2015-12" db="EMBL/GenBank/DDBJ databases">
        <title>Dictyostelia acquired genes for synthesis and detection of signals that induce cell-type specialization by lateral gene transfer from prokaryotes.</title>
        <authorList>
            <person name="Gloeckner G."/>
            <person name="Schaap P."/>
        </authorList>
    </citation>
    <scope>NUCLEOTIDE SEQUENCE [LARGE SCALE GENOMIC DNA]</scope>
    <source>
        <strain evidence="4 5">TK</strain>
    </source>
</reference>
<evidence type="ECO:0000256" key="1">
    <source>
        <dbReference type="ARBA" id="ARBA00022737"/>
    </source>
</evidence>
<dbReference type="GO" id="GO:0060090">
    <property type="term" value="F:molecular adaptor activity"/>
    <property type="evidence" value="ECO:0007669"/>
    <property type="project" value="TreeGrafter"/>
</dbReference>
<dbReference type="SMART" id="SM00028">
    <property type="entry name" value="TPR"/>
    <property type="match status" value="3"/>
</dbReference>